<evidence type="ECO:0000259" key="2">
    <source>
        <dbReference type="Pfam" id="PF13660"/>
    </source>
</evidence>
<dbReference type="PANTHER" id="PTHR12227:SF0">
    <property type="entry name" value="GLYCERATE KINASE"/>
    <property type="match status" value="1"/>
</dbReference>
<dbReference type="SUPFAM" id="SSF82544">
    <property type="entry name" value="GckA/TtuD-like"/>
    <property type="match status" value="1"/>
</dbReference>
<gene>
    <name evidence="3" type="ORF">RCA23_c18670</name>
</gene>
<dbReference type="Pfam" id="PF13660">
    <property type="entry name" value="DUF4147"/>
    <property type="match status" value="1"/>
</dbReference>
<keyword evidence="3" id="KW-0808">Transferase</keyword>
<dbReference type="InterPro" id="IPR039760">
    <property type="entry name" value="MOFRL_protein"/>
</dbReference>
<dbReference type="PANTHER" id="PTHR12227">
    <property type="entry name" value="GLYCERATE KINASE"/>
    <property type="match status" value="1"/>
</dbReference>
<dbReference type="Pfam" id="PF05161">
    <property type="entry name" value="MOFRL"/>
    <property type="match status" value="1"/>
</dbReference>
<keyword evidence="4" id="KW-1185">Reference proteome</keyword>
<organism evidence="3 4">
    <name type="scientific">Planktomarina temperata RCA23</name>
    <dbReference type="NCBI Taxonomy" id="666509"/>
    <lineage>
        <taxon>Bacteria</taxon>
        <taxon>Pseudomonadati</taxon>
        <taxon>Pseudomonadota</taxon>
        <taxon>Alphaproteobacteria</taxon>
        <taxon>Rhodobacterales</taxon>
        <taxon>Paracoccaceae</taxon>
        <taxon>Planktomarina</taxon>
    </lineage>
</organism>
<evidence type="ECO:0000259" key="1">
    <source>
        <dbReference type="Pfam" id="PF05161"/>
    </source>
</evidence>
<dbReference type="InterPro" id="IPR025286">
    <property type="entry name" value="MOFRL_assoc_dom"/>
</dbReference>
<dbReference type="InterPro" id="IPR037035">
    <property type="entry name" value="GK-like_C_sf"/>
</dbReference>
<protein>
    <submittedName>
        <fullName evidence="3">Glycerate kinase</fullName>
    </submittedName>
</protein>
<dbReference type="GO" id="GO:0005737">
    <property type="term" value="C:cytoplasm"/>
    <property type="evidence" value="ECO:0007669"/>
    <property type="project" value="TreeGrafter"/>
</dbReference>
<evidence type="ECO:0000313" key="3">
    <source>
        <dbReference type="EMBL" id="AII87398.1"/>
    </source>
</evidence>
<dbReference type="Proteomes" id="UP000028680">
    <property type="component" value="Chromosome"/>
</dbReference>
<dbReference type="EMBL" id="CP003984">
    <property type="protein sequence ID" value="AII87398.1"/>
    <property type="molecule type" value="Genomic_DNA"/>
</dbReference>
<dbReference type="KEGG" id="ptp:RCA23_c18670"/>
<sequence length="444" mass="45695">MFLAAAVFFFPAICLRKICSFGPQGFKVPSKEVAVMIHPYYTQASAAFHAGVAAADPAEAVRRSLPEFDMPPTVIAVGKAALSMAGMARSLLGPLPALVVATNPENAARTDGLPPMPEARIFAAAHPIPDQIGLDAAQAVKAALVAASRAGRPVLCLISGGGSALLPAPVVGVSLQDKMAVNAQLLASGADIEVMNLIRQQLSELKGGGMLRYATPSPVTALILSDVIGDDLRAVASGPTVSPIGTKAEARDILHQLDIWEALPETVRRVLLSADVPQDLPDARNLLIGSNGQSLAAMGAAYPAARLHPQPLIGDVTEAVRRVADMGRGAHVFGGETTVKLTGTGRGGRNQDLALRLALLAEAEAWQGPWLYLQAGTDGRDGPTDAAGGVVCETTLAQIRASGLDPAGLLDNNDAYRALAAAGGLHITGATGTNVADLGILIRS</sequence>
<proteinExistence type="predicted"/>
<dbReference type="InterPro" id="IPR007835">
    <property type="entry name" value="MOFRL"/>
</dbReference>
<feature type="domain" description="MOFRL" evidence="1">
    <location>
        <begin position="331"/>
        <end position="437"/>
    </location>
</feature>
<name>A0AAN0RJK7_9RHOB</name>
<dbReference type="GO" id="GO:0008887">
    <property type="term" value="F:glycerate kinase activity"/>
    <property type="evidence" value="ECO:0007669"/>
    <property type="project" value="InterPro"/>
</dbReference>
<dbReference type="Gene3D" id="3.40.1480.10">
    <property type="entry name" value="MOFRL domain"/>
    <property type="match status" value="1"/>
</dbReference>
<dbReference type="AlphaFoldDB" id="A0AAN0RJK7"/>
<dbReference type="Gene3D" id="3.40.50.10180">
    <property type="entry name" value="Glycerate kinase, MOFRL-like N-terminal domain"/>
    <property type="match status" value="1"/>
</dbReference>
<accession>A0AAN0RJK7</accession>
<reference evidence="3 4" key="1">
    <citation type="journal article" date="2014" name="ISME J.">
        <title>Adaptation of an abundant Roseobacter RCA organism to pelagic systems revealed by genomic and transcriptomic analyses.</title>
        <authorList>
            <person name="Voget S."/>
            <person name="Wemheuer B."/>
            <person name="Brinkhoff T."/>
            <person name="Vollmers J."/>
            <person name="Dietrich S."/>
            <person name="Giebel H.A."/>
            <person name="Beardsley C."/>
            <person name="Sardemann C."/>
            <person name="Bakenhus I."/>
            <person name="Billerbeck S."/>
            <person name="Daniel R."/>
            <person name="Simon M."/>
        </authorList>
    </citation>
    <scope>NUCLEOTIDE SEQUENCE [LARGE SCALE GENOMIC DNA]</scope>
    <source>
        <strain evidence="3 4">RCA23</strain>
    </source>
</reference>
<feature type="domain" description="MOFRL-associated" evidence="2">
    <location>
        <begin position="44"/>
        <end position="271"/>
    </location>
</feature>
<keyword evidence="3" id="KW-0418">Kinase</keyword>
<evidence type="ECO:0000313" key="4">
    <source>
        <dbReference type="Proteomes" id="UP000028680"/>
    </source>
</evidence>
<dbReference type="InterPro" id="IPR038614">
    <property type="entry name" value="GK_N_sf"/>
</dbReference>